<dbReference type="GO" id="GO:0005634">
    <property type="term" value="C:nucleus"/>
    <property type="evidence" value="ECO:0007669"/>
    <property type="project" value="TreeGrafter"/>
</dbReference>
<evidence type="ECO:0000259" key="2">
    <source>
        <dbReference type="PROSITE" id="PS51184"/>
    </source>
</evidence>
<keyword evidence="1" id="KW-1133">Transmembrane helix</keyword>
<protein>
    <submittedName>
        <fullName evidence="3">DgyrCDS4429</fullName>
    </submittedName>
</protein>
<dbReference type="InterPro" id="IPR041667">
    <property type="entry name" value="Cupin_8"/>
</dbReference>
<dbReference type="Gene3D" id="2.60.120.650">
    <property type="entry name" value="Cupin"/>
    <property type="match status" value="1"/>
</dbReference>
<keyword evidence="1" id="KW-0472">Membrane</keyword>
<dbReference type="PROSITE" id="PS51184">
    <property type="entry name" value="JMJC"/>
    <property type="match status" value="1"/>
</dbReference>
<reference evidence="3 4" key="1">
    <citation type="submission" date="2020-08" db="EMBL/GenBank/DDBJ databases">
        <authorList>
            <person name="Hejnol A."/>
        </authorList>
    </citation>
    <scope>NUCLEOTIDE SEQUENCE [LARGE SCALE GENOMIC DNA]</scope>
</reference>
<dbReference type="Pfam" id="PF13621">
    <property type="entry name" value="Cupin_8"/>
    <property type="match status" value="1"/>
</dbReference>
<dbReference type="SMART" id="SM00558">
    <property type="entry name" value="JmjC"/>
    <property type="match status" value="1"/>
</dbReference>
<dbReference type="FunFam" id="2.60.120.650:FF:000081">
    <property type="entry name" value="Predicted protein"/>
    <property type="match status" value="1"/>
</dbReference>
<dbReference type="PANTHER" id="PTHR12480:SF21">
    <property type="entry name" value="JMJC DOMAIN-CONTAINING PROTEIN 8"/>
    <property type="match status" value="1"/>
</dbReference>
<proteinExistence type="predicted"/>
<dbReference type="InterPro" id="IPR003347">
    <property type="entry name" value="JmjC_dom"/>
</dbReference>
<evidence type="ECO:0000313" key="3">
    <source>
        <dbReference type="EMBL" id="CAD5115457.1"/>
    </source>
</evidence>
<dbReference type="Proteomes" id="UP000549394">
    <property type="component" value="Unassembled WGS sequence"/>
</dbReference>
<organism evidence="3 4">
    <name type="scientific">Dimorphilus gyrociliatus</name>
    <dbReference type="NCBI Taxonomy" id="2664684"/>
    <lineage>
        <taxon>Eukaryota</taxon>
        <taxon>Metazoa</taxon>
        <taxon>Spiralia</taxon>
        <taxon>Lophotrochozoa</taxon>
        <taxon>Annelida</taxon>
        <taxon>Polychaeta</taxon>
        <taxon>Polychaeta incertae sedis</taxon>
        <taxon>Dinophilidae</taxon>
        <taxon>Dimorphilus</taxon>
    </lineage>
</organism>
<dbReference type="EMBL" id="CAJFCJ010000006">
    <property type="protein sequence ID" value="CAD5115457.1"/>
    <property type="molecule type" value="Genomic_DNA"/>
</dbReference>
<accession>A0A7I8VH07</accession>
<dbReference type="OrthoDB" id="203487at2759"/>
<dbReference type="AlphaFoldDB" id="A0A7I8VH07"/>
<dbReference type="InterPro" id="IPR050910">
    <property type="entry name" value="JMJD6_ArgDemeth/LysHydrox"/>
</dbReference>
<keyword evidence="1" id="KW-0812">Transmembrane</keyword>
<evidence type="ECO:0000256" key="1">
    <source>
        <dbReference type="SAM" id="Phobius"/>
    </source>
</evidence>
<name>A0A7I8VH07_9ANNE</name>
<sequence>MEKVRGKRKQIKGEHVMKNFLLTNIFGGWYYCLAGLLIACFIPIAILQPKSVDNRLDAKDEKSLPSYGSMTQNESLFKAYSLDNNLVAREREENLRKYSYKYGKIDRRSKLSLKEFYDVYDGKWPVLITDVVPNWKAFNWTADFFMNHYGKERVAMKAVDGTLEKAISLALPFELFIQHTKHGFANSWTYLEDELFIPMRPNLKRDIGSCPYMDEDFFQIFPEDVRPWNAMLLWGTAFSRSSLHIDPYNWTGTNAVIFGRKRWRLYPPGQDHLLNVIPEKFSNFPLDCRKYNSPIDTHDKTDKGNLKASKADVIEFDQLPGEILFIPTGWFHQAFNVEETLAISSQVMNRNNYRVVLEEILKVDTIDRKSLPPEIDSLQPEEQVKLIMDNLPQKVLERGRQVTEDVVKQIKQTRQDSHYTLN</sequence>
<dbReference type="SUPFAM" id="SSF51197">
    <property type="entry name" value="Clavaminate synthase-like"/>
    <property type="match status" value="1"/>
</dbReference>
<gene>
    <name evidence="3" type="ORF">DGYR_LOCUS4198</name>
</gene>
<keyword evidence="4" id="KW-1185">Reference proteome</keyword>
<feature type="domain" description="JmjC" evidence="2">
    <location>
        <begin position="186"/>
        <end position="364"/>
    </location>
</feature>
<evidence type="ECO:0000313" key="4">
    <source>
        <dbReference type="Proteomes" id="UP000549394"/>
    </source>
</evidence>
<feature type="transmembrane region" description="Helical" evidence="1">
    <location>
        <begin position="21"/>
        <end position="46"/>
    </location>
</feature>
<comment type="caution">
    <text evidence="3">The sequence shown here is derived from an EMBL/GenBank/DDBJ whole genome shotgun (WGS) entry which is preliminary data.</text>
</comment>
<dbReference type="PANTHER" id="PTHR12480">
    <property type="entry name" value="ARGININE DEMETHYLASE AND LYSYL-HYDROXYLASE JMJD"/>
    <property type="match status" value="1"/>
</dbReference>
<dbReference type="GO" id="GO:0000987">
    <property type="term" value="F:cis-regulatory region sequence-specific DNA binding"/>
    <property type="evidence" value="ECO:0007669"/>
    <property type="project" value="TreeGrafter"/>
</dbReference>